<dbReference type="PRINTS" id="PR00033">
    <property type="entry name" value="HTHASNC"/>
</dbReference>
<dbReference type="Gene3D" id="1.10.10.10">
    <property type="entry name" value="Winged helix-like DNA-binding domain superfamily/Winged helix DNA-binding domain"/>
    <property type="match status" value="1"/>
</dbReference>
<dbReference type="GO" id="GO:0043200">
    <property type="term" value="P:response to amino acid"/>
    <property type="evidence" value="ECO:0007669"/>
    <property type="project" value="TreeGrafter"/>
</dbReference>
<dbReference type="PANTHER" id="PTHR30154:SF34">
    <property type="entry name" value="TRANSCRIPTIONAL REGULATOR AZLB"/>
    <property type="match status" value="1"/>
</dbReference>
<dbReference type="OrthoDB" id="9813313at2"/>
<gene>
    <name evidence="6" type="ORF">AUP44_18020</name>
</gene>
<dbReference type="InterPro" id="IPR011008">
    <property type="entry name" value="Dimeric_a/b-barrel"/>
</dbReference>
<proteinExistence type="predicted"/>
<organism evidence="6 7">
    <name type="scientific">Tistrella mobilis</name>
    <dbReference type="NCBI Taxonomy" id="171437"/>
    <lineage>
        <taxon>Bacteria</taxon>
        <taxon>Pseudomonadati</taxon>
        <taxon>Pseudomonadota</taxon>
        <taxon>Alphaproteobacteria</taxon>
        <taxon>Geminicoccales</taxon>
        <taxon>Geminicoccaceae</taxon>
        <taxon>Tistrella</taxon>
    </lineage>
</organism>
<dbReference type="Pfam" id="PF13404">
    <property type="entry name" value="HTH_AsnC-type"/>
    <property type="match status" value="1"/>
</dbReference>
<dbReference type="EMBL" id="LPZR01000229">
    <property type="protein sequence ID" value="KYO49300.1"/>
    <property type="molecule type" value="Genomic_DNA"/>
</dbReference>
<name>A0A162JJ47_9PROT</name>
<dbReference type="InterPro" id="IPR036390">
    <property type="entry name" value="WH_DNA-bd_sf"/>
</dbReference>
<evidence type="ECO:0000313" key="7">
    <source>
        <dbReference type="Proteomes" id="UP000075787"/>
    </source>
</evidence>
<keyword evidence="1" id="KW-0805">Transcription regulation</keyword>
<dbReference type="SUPFAM" id="SSF54909">
    <property type="entry name" value="Dimeric alpha+beta barrel"/>
    <property type="match status" value="1"/>
</dbReference>
<dbReference type="PANTHER" id="PTHR30154">
    <property type="entry name" value="LEUCINE-RESPONSIVE REGULATORY PROTEIN"/>
    <property type="match status" value="1"/>
</dbReference>
<evidence type="ECO:0000256" key="2">
    <source>
        <dbReference type="ARBA" id="ARBA00023125"/>
    </source>
</evidence>
<dbReference type="InterPro" id="IPR019888">
    <property type="entry name" value="Tscrpt_reg_AsnC-like"/>
</dbReference>
<evidence type="ECO:0000313" key="6">
    <source>
        <dbReference type="EMBL" id="KYO49300.1"/>
    </source>
</evidence>
<feature type="domain" description="HTH asnC-type" evidence="5">
    <location>
        <begin position="21"/>
        <end position="87"/>
    </location>
</feature>
<dbReference type="GO" id="GO:0043565">
    <property type="term" value="F:sequence-specific DNA binding"/>
    <property type="evidence" value="ECO:0007669"/>
    <property type="project" value="InterPro"/>
</dbReference>
<evidence type="ECO:0000256" key="4">
    <source>
        <dbReference type="SAM" id="MobiDB-lite"/>
    </source>
</evidence>
<protein>
    <recommendedName>
        <fullName evidence="5">HTH asnC-type domain-containing protein</fullName>
    </recommendedName>
</protein>
<dbReference type="AlphaFoldDB" id="A0A162JJ47"/>
<keyword evidence="3" id="KW-0804">Transcription</keyword>
<evidence type="ECO:0000259" key="5">
    <source>
        <dbReference type="PROSITE" id="PS50956"/>
    </source>
</evidence>
<evidence type="ECO:0000256" key="1">
    <source>
        <dbReference type="ARBA" id="ARBA00023015"/>
    </source>
</evidence>
<dbReference type="PROSITE" id="PS50956">
    <property type="entry name" value="HTH_ASNC_2"/>
    <property type="match status" value="1"/>
</dbReference>
<comment type="caution">
    <text evidence="6">The sequence shown here is derived from an EMBL/GenBank/DDBJ whole genome shotgun (WGS) entry which is preliminary data.</text>
</comment>
<keyword evidence="2" id="KW-0238">DNA-binding</keyword>
<sequence>MIMSQDQASPGRRRDAPEPSLSETDLQLIDLLREDARRSISTLAALIGTSRPAIRRRIDRLQAQGVIRRFTVETALPAATTADRGIDALFSIVARTGSHRGLLATIRQRPECRAAWAVTGTPDLIIIVHCLSVAALDGLRDHLARHTAVKSVSTAVILDGWQRDG</sequence>
<dbReference type="Gene3D" id="3.30.70.920">
    <property type="match status" value="1"/>
</dbReference>
<dbReference type="GO" id="GO:0005829">
    <property type="term" value="C:cytosol"/>
    <property type="evidence" value="ECO:0007669"/>
    <property type="project" value="TreeGrafter"/>
</dbReference>
<dbReference type="Proteomes" id="UP000075787">
    <property type="component" value="Unassembled WGS sequence"/>
</dbReference>
<evidence type="ECO:0000256" key="3">
    <source>
        <dbReference type="ARBA" id="ARBA00023163"/>
    </source>
</evidence>
<dbReference type="InterPro" id="IPR000485">
    <property type="entry name" value="AsnC-type_HTH_dom"/>
</dbReference>
<dbReference type="InterPro" id="IPR036388">
    <property type="entry name" value="WH-like_DNA-bd_sf"/>
</dbReference>
<dbReference type="SMART" id="SM00344">
    <property type="entry name" value="HTH_ASNC"/>
    <property type="match status" value="1"/>
</dbReference>
<dbReference type="SUPFAM" id="SSF46785">
    <property type="entry name" value="Winged helix' DNA-binding domain"/>
    <property type="match status" value="1"/>
</dbReference>
<reference evidence="6 7" key="1">
    <citation type="submission" date="2015-12" db="EMBL/GenBank/DDBJ databases">
        <title>Genome sequence of Tistrella mobilis MCCC 1A02139.</title>
        <authorList>
            <person name="Lu L."/>
            <person name="Lai Q."/>
            <person name="Shao Z."/>
            <person name="Qian P."/>
        </authorList>
    </citation>
    <scope>NUCLEOTIDE SEQUENCE [LARGE SCALE GENOMIC DNA]</scope>
    <source>
        <strain evidence="6 7">MCCC 1A02139</strain>
    </source>
</reference>
<feature type="region of interest" description="Disordered" evidence="4">
    <location>
        <begin position="1"/>
        <end position="20"/>
    </location>
</feature>
<dbReference type="Pfam" id="PF01037">
    <property type="entry name" value="AsnC_trans_reg"/>
    <property type="match status" value="1"/>
</dbReference>
<dbReference type="InterPro" id="IPR019887">
    <property type="entry name" value="Tscrpt_reg_AsnC/Lrp_C"/>
</dbReference>
<accession>A0A162JJ47</accession>